<evidence type="ECO:0000256" key="2">
    <source>
        <dbReference type="SAM" id="Phobius"/>
    </source>
</evidence>
<feature type="region of interest" description="Disordered" evidence="1">
    <location>
        <begin position="103"/>
        <end position="137"/>
    </location>
</feature>
<sequence length="208" mass="21506">MAAASPWASRAVAWAAAPLALGLPAALPSWPTEHLAFLALGFATLAVALAGWLQRDGKAEGPGIHGAAPAKPPAPRLPDELEPSGPARDEDFFARLWSDVEGPEAGRGEACASARRSRADSPAPTAPRQEDAPAKDSPLAEDLPVLAVLNHATCVEDLKVLPGIGPKSAAAILAHRQRGGQAFGRLEDLVTVVGLGRPALRKLQAKSI</sequence>
<reference evidence="4" key="1">
    <citation type="submission" date="2023-10" db="EMBL/GenBank/DDBJ databases">
        <authorList>
            <person name="Chen Y."/>
            <person name="Shah S."/>
            <person name="Dougan E. K."/>
            <person name="Thang M."/>
            <person name="Chan C."/>
        </authorList>
    </citation>
    <scope>NUCLEOTIDE SEQUENCE [LARGE SCALE GENOMIC DNA]</scope>
</reference>
<gene>
    <name evidence="4" type="ORF">PCOR1329_LOCUS2035</name>
</gene>
<organism evidence="4 5">
    <name type="scientific">Prorocentrum cordatum</name>
    <dbReference type="NCBI Taxonomy" id="2364126"/>
    <lineage>
        <taxon>Eukaryota</taxon>
        <taxon>Sar</taxon>
        <taxon>Alveolata</taxon>
        <taxon>Dinophyceae</taxon>
        <taxon>Prorocentrales</taxon>
        <taxon>Prorocentraceae</taxon>
        <taxon>Prorocentrum</taxon>
    </lineage>
</organism>
<keyword evidence="2" id="KW-0472">Membrane</keyword>
<dbReference type="SMART" id="SM00278">
    <property type="entry name" value="HhH1"/>
    <property type="match status" value="1"/>
</dbReference>
<keyword evidence="2" id="KW-1133">Transmembrane helix</keyword>
<comment type="caution">
    <text evidence="4">The sequence shown here is derived from an EMBL/GenBank/DDBJ whole genome shotgun (WGS) entry which is preliminary data.</text>
</comment>
<proteinExistence type="predicted"/>
<dbReference type="Proteomes" id="UP001189429">
    <property type="component" value="Unassembled WGS sequence"/>
</dbReference>
<feature type="compositionally biased region" description="Low complexity" evidence="1">
    <location>
        <begin position="108"/>
        <end position="127"/>
    </location>
</feature>
<feature type="transmembrane region" description="Helical" evidence="2">
    <location>
        <begin position="35"/>
        <end position="53"/>
    </location>
</feature>
<dbReference type="EMBL" id="CAUYUJ010000503">
    <property type="protein sequence ID" value="CAK0790914.1"/>
    <property type="molecule type" value="Genomic_DNA"/>
</dbReference>
<protein>
    <recommendedName>
        <fullName evidence="3">Helix-hairpin-helix DNA-binding motif class 1 domain-containing protein</fullName>
    </recommendedName>
</protein>
<accession>A0ABN9PHN5</accession>
<dbReference type="InterPro" id="IPR010994">
    <property type="entry name" value="RuvA_2-like"/>
</dbReference>
<evidence type="ECO:0000259" key="3">
    <source>
        <dbReference type="SMART" id="SM00278"/>
    </source>
</evidence>
<evidence type="ECO:0000313" key="4">
    <source>
        <dbReference type="EMBL" id="CAK0790914.1"/>
    </source>
</evidence>
<keyword evidence="5" id="KW-1185">Reference proteome</keyword>
<dbReference type="SUPFAM" id="SSF47781">
    <property type="entry name" value="RuvA domain 2-like"/>
    <property type="match status" value="1"/>
</dbReference>
<feature type="domain" description="Helix-hairpin-helix DNA-binding motif class 1" evidence="3">
    <location>
        <begin position="156"/>
        <end position="175"/>
    </location>
</feature>
<name>A0ABN9PHN5_9DINO</name>
<dbReference type="Pfam" id="PF12836">
    <property type="entry name" value="HHH_3"/>
    <property type="match status" value="1"/>
</dbReference>
<feature type="region of interest" description="Disordered" evidence="1">
    <location>
        <begin position="60"/>
        <end position="85"/>
    </location>
</feature>
<keyword evidence="2" id="KW-0812">Transmembrane</keyword>
<dbReference type="InterPro" id="IPR003583">
    <property type="entry name" value="Hlx-hairpin-Hlx_DNA-bd_motif"/>
</dbReference>
<dbReference type="Gene3D" id="1.10.150.280">
    <property type="entry name" value="AF1531-like domain"/>
    <property type="match status" value="1"/>
</dbReference>
<evidence type="ECO:0000256" key="1">
    <source>
        <dbReference type="SAM" id="MobiDB-lite"/>
    </source>
</evidence>
<evidence type="ECO:0000313" key="5">
    <source>
        <dbReference type="Proteomes" id="UP001189429"/>
    </source>
</evidence>